<feature type="domain" description="Citrate transporter-like" evidence="7">
    <location>
        <begin position="257"/>
        <end position="424"/>
    </location>
</feature>
<evidence type="ECO:0000259" key="7">
    <source>
        <dbReference type="Pfam" id="PF03600"/>
    </source>
</evidence>
<evidence type="ECO:0000256" key="2">
    <source>
        <dbReference type="ARBA" id="ARBA00022448"/>
    </source>
</evidence>
<dbReference type="STRING" id="366584.SAMN05216377_12820"/>
<dbReference type="GO" id="GO:0055085">
    <property type="term" value="P:transmembrane transport"/>
    <property type="evidence" value="ECO:0007669"/>
    <property type="project" value="InterPro"/>
</dbReference>
<evidence type="ECO:0000256" key="5">
    <source>
        <dbReference type="ARBA" id="ARBA00023136"/>
    </source>
</evidence>
<evidence type="ECO:0000256" key="4">
    <source>
        <dbReference type="ARBA" id="ARBA00022989"/>
    </source>
</evidence>
<dbReference type="InterPro" id="IPR009827">
    <property type="entry name" value="MatC_N"/>
</dbReference>
<feature type="transmembrane region" description="Helical" evidence="6">
    <location>
        <begin position="286"/>
        <end position="304"/>
    </location>
</feature>
<dbReference type="AlphaFoldDB" id="A0A1G8DU19"/>
<evidence type="ECO:0000259" key="8">
    <source>
        <dbReference type="Pfam" id="PF07158"/>
    </source>
</evidence>
<feature type="transmembrane region" description="Helical" evidence="6">
    <location>
        <begin position="174"/>
        <end position="196"/>
    </location>
</feature>
<gene>
    <name evidence="9" type="ORF">SAMN05216377_12820</name>
</gene>
<evidence type="ECO:0000313" key="9">
    <source>
        <dbReference type="EMBL" id="SDH61173.1"/>
    </source>
</evidence>
<dbReference type="EMBL" id="FNBE01000028">
    <property type="protein sequence ID" value="SDH61173.1"/>
    <property type="molecule type" value="Genomic_DNA"/>
</dbReference>
<evidence type="ECO:0000313" key="10">
    <source>
        <dbReference type="Proteomes" id="UP000198967"/>
    </source>
</evidence>
<reference evidence="9 10" key="1">
    <citation type="submission" date="2016-10" db="EMBL/GenBank/DDBJ databases">
        <authorList>
            <person name="de Groot N.N."/>
        </authorList>
    </citation>
    <scope>NUCLEOTIDE SEQUENCE [LARGE SCALE GENOMIC DNA]</scope>
    <source>
        <strain evidence="9 10">CGMCC 4.3143</strain>
    </source>
</reference>
<protein>
    <submittedName>
        <fullName evidence="9">Transporter, UIT1 family</fullName>
    </submittedName>
</protein>
<evidence type="ECO:0000256" key="6">
    <source>
        <dbReference type="SAM" id="Phobius"/>
    </source>
</evidence>
<feature type="transmembrane region" description="Helical" evidence="6">
    <location>
        <begin position="97"/>
        <end position="129"/>
    </location>
</feature>
<keyword evidence="10" id="KW-1185">Reference proteome</keyword>
<feature type="transmembrane region" description="Helical" evidence="6">
    <location>
        <begin position="49"/>
        <end position="71"/>
    </location>
</feature>
<feature type="transmembrane region" description="Helical" evidence="6">
    <location>
        <begin position="262"/>
        <end position="279"/>
    </location>
</feature>
<feature type="transmembrane region" description="Helical" evidence="6">
    <location>
        <begin position="6"/>
        <end position="37"/>
    </location>
</feature>
<comment type="subcellular location">
    <subcellularLocation>
        <location evidence="1">Membrane</location>
        <topology evidence="1">Multi-pass membrane protein</topology>
    </subcellularLocation>
</comment>
<dbReference type="Pfam" id="PF03600">
    <property type="entry name" value="CitMHS"/>
    <property type="match status" value="1"/>
</dbReference>
<feature type="transmembrane region" description="Helical" evidence="6">
    <location>
        <begin position="324"/>
        <end position="350"/>
    </location>
</feature>
<keyword evidence="3 6" id="KW-0812">Transmembrane</keyword>
<keyword evidence="2" id="KW-0813">Transport</keyword>
<dbReference type="Proteomes" id="UP000198967">
    <property type="component" value="Unassembled WGS sequence"/>
</dbReference>
<proteinExistence type="predicted"/>
<dbReference type="Pfam" id="PF07158">
    <property type="entry name" value="MatC_N"/>
    <property type="match status" value="1"/>
</dbReference>
<evidence type="ECO:0000256" key="3">
    <source>
        <dbReference type="ARBA" id="ARBA00022692"/>
    </source>
</evidence>
<dbReference type="InterPro" id="IPR004680">
    <property type="entry name" value="Cit_transptr-like_dom"/>
</dbReference>
<accession>A0A1G8DU19</accession>
<dbReference type="OrthoDB" id="8738207at2"/>
<feature type="domain" description="Dicarboxylate carrier MatC N-terminal" evidence="8">
    <location>
        <begin position="3"/>
        <end position="150"/>
    </location>
</feature>
<dbReference type="GO" id="GO:0016020">
    <property type="term" value="C:membrane"/>
    <property type="evidence" value="ECO:0007669"/>
    <property type="project" value="UniProtKB-SubCell"/>
</dbReference>
<keyword evidence="4 6" id="KW-1133">Transmembrane helix</keyword>
<dbReference type="RefSeq" id="WP_093089749.1">
    <property type="nucleotide sequence ID" value="NZ_FNBE01000028.1"/>
</dbReference>
<feature type="transmembrane region" description="Helical" evidence="6">
    <location>
        <begin position="136"/>
        <end position="162"/>
    </location>
</feature>
<organism evidence="9 10">
    <name type="scientific">Pseudonocardia oroxyli</name>
    <dbReference type="NCBI Taxonomy" id="366584"/>
    <lineage>
        <taxon>Bacteria</taxon>
        <taxon>Bacillati</taxon>
        <taxon>Actinomycetota</taxon>
        <taxon>Actinomycetes</taxon>
        <taxon>Pseudonocardiales</taxon>
        <taxon>Pseudonocardiaceae</taxon>
        <taxon>Pseudonocardia</taxon>
    </lineage>
</organism>
<name>A0A1G8DU19_PSEOR</name>
<sequence>MTTIEIIGVLGLAAVFLLSALRGLNMGVLALVAAFLVGSVLVGSRPKEVLAAFPGDLFVVLLAVTFLFGMARTNGTVDWLVRSTVRLSGNRIGLVPWVLFLLTTVLCAAGAASPAAVAIVAPIGITFAVRHGITPIYAGLMAVNGAAAGSFSPTGILGGIVHGTLAANGLQVDAAALFAGTFALNLVAALATWAIFGRRRIAPAPDEDAAPGAGPAGGGTGRTATLTAAPAASRLQVEQLVTLVGLATLVVGTIGFRLDTGFTALTIAAVLALIFRGTAKEATSQIAWPVILLVCGIVTYIGVLEDVGVVDSLGAMIVGIGTPLVAALVICYIGGVVSAFASTTGILGALVPLSVPFLGSGALPVTGVVIALAAASTIVDASPFSTNGALVIANAPDALRPQTYRAMLLWGLGVCLLAPVAAWLAFVVL</sequence>
<keyword evidence="5 6" id="KW-0472">Membrane</keyword>
<evidence type="ECO:0000256" key="1">
    <source>
        <dbReference type="ARBA" id="ARBA00004141"/>
    </source>
</evidence>
<feature type="transmembrane region" description="Helical" evidence="6">
    <location>
        <begin position="407"/>
        <end position="428"/>
    </location>
</feature>
<feature type="transmembrane region" description="Helical" evidence="6">
    <location>
        <begin position="357"/>
        <end position="379"/>
    </location>
</feature>